<feature type="transmembrane region" description="Helical" evidence="1">
    <location>
        <begin position="55"/>
        <end position="78"/>
    </location>
</feature>
<keyword evidence="3" id="KW-1185">Reference proteome</keyword>
<evidence type="ECO:0000256" key="1">
    <source>
        <dbReference type="SAM" id="Phobius"/>
    </source>
</evidence>
<dbReference type="EMBL" id="BMUL01000008">
    <property type="protein sequence ID" value="GHA88509.1"/>
    <property type="molecule type" value="Genomic_DNA"/>
</dbReference>
<keyword evidence="1" id="KW-0812">Transmembrane</keyword>
<dbReference type="AlphaFoldDB" id="A0A918T423"/>
<organism evidence="2 3">
    <name type="scientific">Streptomyces termitum</name>
    <dbReference type="NCBI Taxonomy" id="67368"/>
    <lineage>
        <taxon>Bacteria</taxon>
        <taxon>Bacillati</taxon>
        <taxon>Actinomycetota</taxon>
        <taxon>Actinomycetes</taxon>
        <taxon>Kitasatosporales</taxon>
        <taxon>Streptomycetaceae</taxon>
        <taxon>Streptomyces</taxon>
    </lineage>
</organism>
<name>A0A918T423_9ACTN</name>
<reference evidence="2" key="1">
    <citation type="journal article" date="2014" name="Int. J. Syst. Evol. Microbiol.">
        <title>Complete genome sequence of Corynebacterium casei LMG S-19264T (=DSM 44701T), isolated from a smear-ripened cheese.</title>
        <authorList>
            <consortium name="US DOE Joint Genome Institute (JGI-PGF)"/>
            <person name="Walter F."/>
            <person name="Albersmeier A."/>
            <person name="Kalinowski J."/>
            <person name="Ruckert C."/>
        </authorList>
    </citation>
    <scope>NUCLEOTIDE SEQUENCE</scope>
    <source>
        <strain evidence="2">JCM 4518</strain>
    </source>
</reference>
<reference evidence="2" key="2">
    <citation type="submission" date="2020-09" db="EMBL/GenBank/DDBJ databases">
        <authorList>
            <person name="Sun Q."/>
            <person name="Ohkuma M."/>
        </authorList>
    </citation>
    <scope>NUCLEOTIDE SEQUENCE</scope>
    <source>
        <strain evidence="2">JCM 4518</strain>
    </source>
</reference>
<gene>
    <name evidence="2" type="ORF">GCM10010305_35150</name>
</gene>
<dbReference type="Proteomes" id="UP000644020">
    <property type="component" value="Unassembled WGS sequence"/>
</dbReference>
<evidence type="ECO:0000313" key="2">
    <source>
        <dbReference type="EMBL" id="GHA88509.1"/>
    </source>
</evidence>
<accession>A0A918T423</accession>
<proteinExistence type="predicted"/>
<sequence>MDETRLRRELREAARAHHPDRARMLARVARGRAAPPGRARHPAPPARVRRRPAGLAVAATVAAVAALGVFGALAVPVLPALRDRPAPPPAATSPAPGPAARATGTLGAASNRWWAQNDLAVTLDGGAAGAVVEIRVARTPGTAATGRWHTRPAEDFTTAVTEEPDALVYRWTLAPGRTLPPGAHTFAAQYAHAEGTRTPSADTYTVVLTAPDGGRTTLRGGFTGSP</sequence>
<evidence type="ECO:0000313" key="3">
    <source>
        <dbReference type="Proteomes" id="UP000644020"/>
    </source>
</evidence>
<keyword evidence="1" id="KW-1133">Transmembrane helix</keyword>
<comment type="caution">
    <text evidence="2">The sequence shown here is derived from an EMBL/GenBank/DDBJ whole genome shotgun (WGS) entry which is preliminary data.</text>
</comment>
<keyword evidence="1" id="KW-0472">Membrane</keyword>
<dbReference type="RefSeq" id="WP_189978323.1">
    <property type="nucleotide sequence ID" value="NZ_BMUL01000008.1"/>
</dbReference>
<protein>
    <submittedName>
        <fullName evidence="2">Uncharacterized protein</fullName>
    </submittedName>
</protein>